<accession>W6MRD7</accession>
<name>W6MRD7_9ASCO</name>
<proteinExistence type="predicted"/>
<sequence>MSDSDSDDVMGELLGLNSSNRKTDKPSGKPSGKPRHTTQHMDSRSPTPKKKTNIYQKLDDIDFDIGFPESFEKLRDLPPDMDDGLLDQINEEEELKELLQKDRLSSINHAEKQQAEEENISSKVLNDPKNKNYLNYLKGNADRLKDFYFIEKPVTEVVPMGEFDNRMSKLTAISHSFENGTMSLKNVDMETIYSYVRKLGGSSDLLERKTRPSEHLKLGCMDPTLPMIITVAQFEVLVAAIATSKTEDYSGAHYEIFKLMVYIIELFLLDARVTKPYLSDRIGARSGNPSSVELLNGCLTKLTIWRYQDQSVSQGDFKGFCELLRSGIPRDEPDLVYRLISNISDGTIPFIKYAVYWLCLDSIVTLNDYDEYDGNDDEIKQKTAQLITYEIDLENETNTLETIVHSLLLFLNVWSNSVLGTSAESGKKPLHYAKLRIRLIERLVYAIIPNFTKFEKVTDELRHSHTGAVGESSIFEPEEIQPREAIFSKFKSSLVSLTKEYFINYGGSNSSDPIHGDCLLVLAAVEHKLDRSITKASVF</sequence>
<dbReference type="GeneID" id="34522681"/>
<evidence type="ECO:0000313" key="3">
    <source>
        <dbReference type="Proteomes" id="UP000019384"/>
    </source>
</evidence>
<gene>
    <name evidence="2" type="ORF">KUCA_T00005294001</name>
</gene>
<keyword evidence="3" id="KW-1185">Reference proteome</keyword>
<reference evidence="2" key="2">
    <citation type="submission" date="2014-02" db="EMBL/GenBank/DDBJ databases">
        <title>Complete DNA sequence of /Kuraishia capsulata/ illustrates novel genomic features among budding yeasts (/Saccharomycotina/).</title>
        <authorList>
            <person name="Morales L."/>
            <person name="Noel B."/>
            <person name="Porcel B."/>
            <person name="Marcet-Houben M."/>
            <person name="Hullo M-F."/>
            <person name="Sacerdot C."/>
            <person name="Tekaia F."/>
            <person name="Leh-Louis V."/>
            <person name="Despons L."/>
            <person name="Khanna V."/>
            <person name="Aury J-M."/>
            <person name="Barbe V."/>
            <person name="Couloux A."/>
            <person name="Labadie K."/>
            <person name="Pelletier E."/>
            <person name="Souciet J-L."/>
            <person name="Boekhout T."/>
            <person name="Gabaldon T."/>
            <person name="Wincker P."/>
            <person name="Dujon B."/>
        </authorList>
    </citation>
    <scope>NUCLEOTIDE SEQUENCE</scope>
    <source>
        <strain evidence="2">CBS 1993</strain>
    </source>
</reference>
<dbReference type="AlphaFoldDB" id="W6MRD7"/>
<evidence type="ECO:0000256" key="1">
    <source>
        <dbReference type="SAM" id="MobiDB-lite"/>
    </source>
</evidence>
<evidence type="ECO:0000313" key="2">
    <source>
        <dbReference type="EMBL" id="CDK29306.1"/>
    </source>
</evidence>
<reference evidence="2" key="1">
    <citation type="submission" date="2013-12" db="EMBL/GenBank/DDBJ databases">
        <authorList>
            <person name="Genoscope - CEA"/>
        </authorList>
    </citation>
    <scope>NUCLEOTIDE SEQUENCE</scope>
    <source>
        <strain evidence="2">CBS 1993</strain>
    </source>
</reference>
<dbReference type="RefSeq" id="XP_022461293.1">
    <property type="nucleotide sequence ID" value="XM_022600476.1"/>
</dbReference>
<organism evidence="2 3">
    <name type="scientific">Kuraishia capsulata CBS 1993</name>
    <dbReference type="NCBI Taxonomy" id="1382522"/>
    <lineage>
        <taxon>Eukaryota</taxon>
        <taxon>Fungi</taxon>
        <taxon>Dikarya</taxon>
        <taxon>Ascomycota</taxon>
        <taxon>Saccharomycotina</taxon>
        <taxon>Pichiomycetes</taxon>
        <taxon>Pichiales</taxon>
        <taxon>Pichiaceae</taxon>
        <taxon>Kuraishia</taxon>
    </lineage>
</organism>
<feature type="compositionally biased region" description="Acidic residues" evidence="1">
    <location>
        <begin position="1"/>
        <end position="10"/>
    </location>
</feature>
<dbReference type="Proteomes" id="UP000019384">
    <property type="component" value="Unassembled WGS sequence"/>
</dbReference>
<dbReference type="HOGENOM" id="CLU_505337_0_0_1"/>
<feature type="region of interest" description="Disordered" evidence="1">
    <location>
        <begin position="1"/>
        <end position="54"/>
    </location>
</feature>
<protein>
    <submittedName>
        <fullName evidence="2">Uncharacterized protein</fullName>
    </submittedName>
</protein>
<dbReference type="EMBL" id="HG793130">
    <property type="protein sequence ID" value="CDK29306.1"/>
    <property type="molecule type" value="Genomic_DNA"/>
</dbReference>